<dbReference type="EMBL" id="JAIQDJ010000001">
    <property type="protein sequence ID" value="MBZ4185479.1"/>
    <property type="molecule type" value="Genomic_DNA"/>
</dbReference>
<sequence>MSGTLTFNLILFGLLMVPMSIPLTPAQDPPSHNPVVRSIVKPPEPVIVEITPITHPQPPQPINPPAHPSVTRSPDTTPAAQVISDTGNTQITTLTADDGDSHGDSLIPPNVPPTPMQLAYRNAPPPVYPRAALQRQLSGTVLLQVLVDINGQPIEVSISRSSGHRELDEAARLQVLRRWSFQPATQNGKAVQALGLVPIEFNLRR</sequence>
<keyword evidence="13" id="KW-1185">Reference proteome</keyword>
<dbReference type="PANTHER" id="PTHR33446:SF2">
    <property type="entry name" value="PROTEIN TONB"/>
    <property type="match status" value="1"/>
</dbReference>
<gene>
    <name evidence="12" type="ORF">K7B09_03965</name>
</gene>
<dbReference type="Pfam" id="PF03544">
    <property type="entry name" value="TonB_C"/>
    <property type="match status" value="1"/>
</dbReference>
<proteinExistence type="inferred from homology"/>
<evidence type="ECO:0000256" key="9">
    <source>
        <dbReference type="ARBA" id="ARBA00023136"/>
    </source>
</evidence>
<dbReference type="SUPFAM" id="SSF74653">
    <property type="entry name" value="TolA/TonB C-terminal domain"/>
    <property type="match status" value="1"/>
</dbReference>
<keyword evidence="9" id="KW-0472">Membrane</keyword>
<keyword evidence="5" id="KW-0997">Cell inner membrane</keyword>
<keyword evidence="6" id="KW-0812">Transmembrane</keyword>
<organism evidence="12 13">
    <name type="scientific">Thermomonas beijingensis</name>
    <dbReference type="NCBI Taxonomy" id="2872701"/>
    <lineage>
        <taxon>Bacteria</taxon>
        <taxon>Pseudomonadati</taxon>
        <taxon>Pseudomonadota</taxon>
        <taxon>Gammaproteobacteria</taxon>
        <taxon>Lysobacterales</taxon>
        <taxon>Lysobacteraceae</taxon>
        <taxon>Thermomonas</taxon>
    </lineage>
</organism>
<comment type="similarity">
    <text evidence="2">Belongs to the TonB family.</text>
</comment>
<dbReference type="PANTHER" id="PTHR33446">
    <property type="entry name" value="PROTEIN TONB-RELATED"/>
    <property type="match status" value="1"/>
</dbReference>
<dbReference type="InterPro" id="IPR006260">
    <property type="entry name" value="TonB/TolA_C"/>
</dbReference>
<dbReference type="Proteomes" id="UP001430290">
    <property type="component" value="Unassembled WGS sequence"/>
</dbReference>
<evidence type="ECO:0000256" key="2">
    <source>
        <dbReference type="ARBA" id="ARBA00006555"/>
    </source>
</evidence>
<evidence type="ECO:0000259" key="11">
    <source>
        <dbReference type="PROSITE" id="PS52015"/>
    </source>
</evidence>
<feature type="region of interest" description="Disordered" evidence="10">
    <location>
        <begin position="52"/>
        <end position="104"/>
    </location>
</feature>
<evidence type="ECO:0000256" key="8">
    <source>
        <dbReference type="ARBA" id="ARBA00022989"/>
    </source>
</evidence>
<dbReference type="PROSITE" id="PS52015">
    <property type="entry name" value="TONB_CTD"/>
    <property type="match status" value="1"/>
</dbReference>
<dbReference type="InterPro" id="IPR037682">
    <property type="entry name" value="TonB_C"/>
</dbReference>
<protein>
    <submittedName>
        <fullName evidence="12">TonB family protein</fullName>
    </submittedName>
</protein>
<dbReference type="NCBIfam" id="TIGR01352">
    <property type="entry name" value="tonB_Cterm"/>
    <property type="match status" value="1"/>
</dbReference>
<evidence type="ECO:0000256" key="7">
    <source>
        <dbReference type="ARBA" id="ARBA00022927"/>
    </source>
</evidence>
<accession>A0ABS7TCA3</accession>
<keyword evidence="8" id="KW-1133">Transmembrane helix</keyword>
<evidence type="ECO:0000256" key="10">
    <source>
        <dbReference type="SAM" id="MobiDB-lite"/>
    </source>
</evidence>
<comment type="subcellular location">
    <subcellularLocation>
        <location evidence="1">Cell inner membrane</location>
        <topology evidence="1">Single-pass membrane protein</topology>
        <orientation evidence="1">Periplasmic side</orientation>
    </subcellularLocation>
</comment>
<comment type="caution">
    <text evidence="12">The sequence shown here is derived from an EMBL/GenBank/DDBJ whole genome shotgun (WGS) entry which is preliminary data.</text>
</comment>
<keyword evidence="3" id="KW-0813">Transport</keyword>
<evidence type="ECO:0000256" key="6">
    <source>
        <dbReference type="ARBA" id="ARBA00022692"/>
    </source>
</evidence>
<dbReference type="InterPro" id="IPR051045">
    <property type="entry name" value="TonB-dependent_transducer"/>
</dbReference>
<feature type="compositionally biased region" description="Polar residues" evidence="10">
    <location>
        <begin position="70"/>
        <end position="95"/>
    </location>
</feature>
<evidence type="ECO:0000313" key="13">
    <source>
        <dbReference type="Proteomes" id="UP001430290"/>
    </source>
</evidence>
<dbReference type="Gene3D" id="3.30.1150.10">
    <property type="match status" value="1"/>
</dbReference>
<evidence type="ECO:0000256" key="4">
    <source>
        <dbReference type="ARBA" id="ARBA00022475"/>
    </source>
</evidence>
<evidence type="ECO:0000256" key="1">
    <source>
        <dbReference type="ARBA" id="ARBA00004383"/>
    </source>
</evidence>
<feature type="compositionally biased region" description="Pro residues" evidence="10">
    <location>
        <begin position="55"/>
        <end position="67"/>
    </location>
</feature>
<keyword evidence="7" id="KW-0653">Protein transport</keyword>
<feature type="domain" description="TonB C-terminal" evidence="11">
    <location>
        <begin position="113"/>
        <end position="205"/>
    </location>
</feature>
<evidence type="ECO:0000256" key="3">
    <source>
        <dbReference type="ARBA" id="ARBA00022448"/>
    </source>
</evidence>
<evidence type="ECO:0000313" key="12">
    <source>
        <dbReference type="EMBL" id="MBZ4185479.1"/>
    </source>
</evidence>
<reference evidence="12" key="1">
    <citation type="submission" date="2021-09" db="EMBL/GenBank/DDBJ databases">
        <authorList>
            <person name="Wu T."/>
            <person name="Guo S.Z."/>
        </authorList>
    </citation>
    <scope>NUCLEOTIDE SEQUENCE</scope>
    <source>
        <strain evidence="12">RSS-23</strain>
    </source>
</reference>
<evidence type="ECO:0000256" key="5">
    <source>
        <dbReference type="ARBA" id="ARBA00022519"/>
    </source>
</evidence>
<keyword evidence="4" id="KW-1003">Cell membrane</keyword>
<name>A0ABS7TCA3_9GAMM</name>